<proteinExistence type="predicted"/>
<gene>
    <name evidence="1" type="ORF">EGO53_12895</name>
</gene>
<sequence length="152" mass="16517">MTAVIPRSWLIVAAIVLALAAALGLKTWRLSTYEKAVSDQQATIKAQGKTIEGMETQLSAKNAELITLGLIASNNNRAQAELRQQMTNTAALLSQRENLIARLYRENAELKAWADGRLPPDVVRLHARPAVTGGAAYRAWLSEADRLPTAGQ</sequence>
<dbReference type="Proteomes" id="UP000317572">
    <property type="component" value="Chromosome"/>
</dbReference>
<protein>
    <submittedName>
        <fullName evidence="1">LysB family phage lysis regulatory protein</fullName>
    </submittedName>
</protein>
<dbReference type="NCBIfam" id="TIGR03495">
    <property type="entry name" value="phage_LysB"/>
    <property type="match status" value="1"/>
</dbReference>
<evidence type="ECO:0000313" key="1">
    <source>
        <dbReference type="EMBL" id="QDL32633.1"/>
    </source>
</evidence>
<dbReference type="STRING" id="614.XJ20_14080"/>
<dbReference type="EMBL" id="CP033893">
    <property type="protein sequence ID" value="QDL32633.1"/>
    <property type="molecule type" value="Genomic_DNA"/>
</dbReference>
<name>A0A515CWW8_SERLI</name>
<reference evidence="1 2" key="1">
    <citation type="submission" date="2018-11" db="EMBL/GenBank/DDBJ databases">
        <title>The first complete genome of Serratia liquefaciens isolated from metalophyte plant revel distinctness adaptive mechanisms in an extreme habitat.</title>
        <authorList>
            <person name="Caneschi W.L."/>
            <person name="Sanchez A.B."/>
            <person name="Felestrino E.B."/>
            <person name="Assis R.A.B."/>
            <person name="Lemes C.G.C."/>
            <person name="Cordeiro I.F."/>
            <person name="Fonseca N.P."/>
            <person name="Villa M."/>
            <person name="Vieira I.T."/>
            <person name="Moraes L.A."/>
            <person name="Kamino L.H.Y."/>
            <person name="do Carmo F."/>
            <person name="Garcia C.M."/>
            <person name="Almeida N.F."/>
            <person name="Silva R.S."/>
            <person name="Ferro J.A."/>
            <person name="Ferro M.I.T."/>
            <person name="Varani A.M."/>
            <person name="Ferreira R.M."/>
            <person name="dos Santos V.L."/>
            <person name="Silva U.C."/>
            <person name="Setubal J.C."/>
            <person name="Moreira L.M."/>
        </authorList>
    </citation>
    <scope>NUCLEOTIDE SEQUENCE [LARGE SCALE GENOMIC DNA]</scope>
    <source>
        <strain evidence="1 2">FG3</strain>
    </source>
</reference>
<evidence type="ECO:0000313" key="2">
    <source>
        <dbReference type="Proteomes" id="UP000317572"/>
    </source>
</evidence>
<dbReference type="RefSeq" id="WP_142815443.1">
    <property type="nucleotide sequence ID" value="NZ_CP033893.1"/>
</dbReference>
<dbReference type="InterPro" id="IPR020000">
    <property type="entry name" value="Phage_P2_LysB"/>
</dbReference>
<dbReference type="AlphaFoldDB" id="A0A515CWW8"/>
<organism evidence="1 2">
    <name type="scientific">Serratia liquefaciens</name>
    <dbReference type="NCBI Taxonomy" id="614"/>
    <lineage>
        <taxon>Bacteria</taxon>
        <taxon>Pseudomonadati</taxon>
        <taxon>Pseudomonadota</taxon>
        <taxon>Gammaproteobacteria</taxon>
        <taxon>Enterobacterales</taxon>
        <taxon>Yersiniaceae</taxon>
        <taxon>Serratia</taxon>
    </lineage>
</organism>
<accession>A0A515CWW8</accession>